<dbReference type="Proteomes" id="UP000185487">
    <property type="component" value="Chromosome"/>
</dbReference>
<keyword evidence="4" id="KW-1185">Reference proteome</keyword>
<reference evidence="2 4" key="1">
    <citation type="submission" date="2016-04" db="EMBL/GenBank/DDBJ databases">
        <title>Complete genome sequencing and analysis of CBMB27, Methylobacterium phyllosphaerae isolated from leaf tissues of rice (Oryza sativa L.).</title>
        <authorList>
            <person name="Lee Y."/>
            <person name="Hwangbo K."/>
            <person name="Chung H."/>
            <person name="Yoo J."/>
            <person name="Kim K.Y."/>
            <person name="Sa T.M."/>
            <person name="Um Y."/>
            <person name="Madhaiyan M."/>
        </authorList>
    </citation>
    <scope>NUCLEOTIDE SEQUENCE [LARGE SCALE GENOMIC DNA]</scope>
    <source>
        <strain evidence="2 4">CBMB27</strain>
    </source>
</reference>
<accession>A0AAE8L6W5</accession>
<dbReference type="AlphaFoldDB" id="A0AAE8L6W5"/>
<protein>
    <submittedName>
        <fullName evidence="3">Uncharacterized protein</fullName>
    </submittedName>
</protein>
<organism evidence="3 5">
    <name type="scientific">Methylobacterium phyllosphaerae</name>
    <dbReference type="NCBI Taxonomy" id="418223"/>
    <lineage>
        <taxon>Bacteria</taxon>
        <taxon>Pseudomonadati</taxon>
        <taxon>Pseudomonadota</taxon>
        <taxon>Alphaproteobacteria</taxon>
        <taxon>Hyphomicrobiales</taxon>
        <taxon>Methylobacteriaceae</taxon>
        <taxon>Methylobacterium</taxon>
    </lineage>
</organism>
<evidence type="ECO:0000313" key="5">
    <source>
        <dbReference type="Proteomes" id="UP000199140"/>
    </source>
</evidence>
<reference evidence="3 5" key="2">
    <citation type="submission" date="2016-10" db="EMBL/GenBank/DDBJ databases">
        <authorList>
            <person name="Varghese N."/>
            <person name="Submissions S."/>
        </authorList>
    </citation>
    <scope>NUCLEOTIDE SEQUENCE [LARGE SCALE GENOMIC DNA]</scope>
    <source>
        <strain evidence="3 5">CBMB27</strain>
    </source>
</reference>
<dbReference type="Proteomes" id="UP000199140">
    <property type="component" value="Unassembled WGS sequence"/>
</dbReference>
<dbReference type="KEGG" id="mphy:MCBMB27_02663"/>
<evidence type="ECO:0000256" key="1">
    <source>
        <dbReference type="SAM" id="MobiDB-lite"/>
    </source>
</evidence>
<proteinExistence type="predicted"/>
<evidence type="ECO:0000313" key="3">
    <source>
        <dbReference type="EMBL" id="SFH00968.1"/>
    </source>
</evidence>
<evidence type="ECO:0000313" key="4">
    <source>
        <dbReference type="Proteomes" id="UP000185487"/>
    </source>
</evidence>
<dbReference type="EMBL" id="FOPK01000012">
    <property type="protein sequence ID" value="SFH00968.1"/>
    <property type="molecule type" value="Genomic_DNA"/>
</dbReference>
<name>A0AAE8L6W5_9HYPH</name>
<sequence>MSGTAYYYSTRRKEKPPKAGLHTRDGFLRPWKQVASEILERHRTVTKRYGGKFLLPHQVDLLERIRRGEEAGHLHEGPIKIIDDRMRTAFEAWQAERKSKAA</sequence>
<gene>
    <name evidence="2" type="ORF">MCBMB27_02663</name>
    <name evidence="3" type="ORF">SAMN05192567_1124</name>
</gene>
<dbReference type="EMBL" id="CP015367">
    <property type="protein sequence ID" value="APT31954.1"/>
    <property type="molecule type" value="Genomic_DNA"/>
</dbReference>
<feature type="region of interest" description="Disordered" evidence="1">
    <location>
        <begin position="1"/>
        <end position="24"/>
    </location>
</feature>
<evidence type="ECO:0000313" key="2">
    <source>
        <dbReference type="EMBL" id="APT31954.1"/>
    </source>
</evidence>